<dbReference type="InterPro" id="IPR023335">
    <property type="entry name" value="ATP12_ortho_dom_sf"/>
</dbReference>
<protein>
    <submittedName>
        <fullName evidence="5">Chaperone required for the assembly of the F1-ATPase</fullName>
    </submittedName>
</protein>
<dbReference type="InterPro" id="IPR011419">
    <property type="entry name" value="ATP12_ATP_synth-F1-assembly"/>
</dbReference>
<organism evidence="5 6">
    <name type="scientific">Pseudoxanthobacter soli DSM 19599</name>
    <dbReference type="NCBI Taxonomy" id="1123029"/>
    <lineage>
        <taxon>Bacteria</taxon>
        <taxon>Pseudomonadati</taxon>
        <taxon>Pseudomonadota</taxon>
        <taxon>Alphaproteobacteria</taxon>
        <taxon>Hyphomicrobiales</taxon>
        <taxon>Segnochrobactraceae</taxon>
        <taxon>Pseudoxanthobacter</taxon>
    </lineage>
</organism>
<dbReference type="PANTHER" id="PTHR21013:SF10">
    <property type="entry name" value="ATP SYNTHASE MITOCHONDRIAL F1 COMPLEX ASSEMBLY FACTOR 2"/>
    <property type="match status" value="1"/>
</dbReference>
<feature type="compositionally biased region" description="Basic and acidic residues" evidence="4">
    <location>
        <begin position="14"/>
        <end position="28"/>
    </location>
</feature>
<reference evidence="5 6" key="1">
    <citation type="submission" date="2016-12" db="EMBL/GenBank/DDBJ databases">
        <authorList>
            <person name="Song W.-J."/>
            <person name="Kurnit D.M."/>
        </authorList>
    </citation>
    <scope>NUCLEOTIDE SEQUENCE [LARGE SCALE GENOMIC DNA]</scope>
    <source>
        <strain evidence="5 6">DSM 19599</strain>
    </source>
</reference>
<dbReference type="PANTHER" id="PTHR21013">
    <property type="entry name" value="ATP SYNTHASE MITOCHONDRIAL F1 COMPLEX ASSEMBLY FACTOR 2/ATP12 PROTEIN, MITOCHONDRIAL PRECURSOR"/>
    <property type="match status" value="1"/>
</dbReference>
<sequence>MSENPFEALSAPTGEERDGTAAEKAFRSEKPQRVKRFYRGASASANEAGDFVVLLDSRPLRTPGKAIVRLPTESLAALVAAEWEAQAVEVDPATMPLTRLVNAAIDGVEGNVAPVRDEMIRYAGSDLLCYRADEPEGLVAMQMAAWDPILAWAETALGARFVLAAGVMPVEQSEGAIAAVDRALPQAPALLVAALQSLTTLTGSVLVTLALHHGRIGFDEAWNAAHIDEDWNIRLWGADREAAERRRFREAEARAAAAVVTSLRGNAQGSGKTRAAGE</sequence>
<dbReference type="AlphaFoldDB" id="A0A1M7Z6X3"/>
<accession>A0A1M7Z6X3</accession>
<keyword evidence="3" id="KW-0143">Chaperone</keyword>
<name>A0A1M7Z6X3_9HYPH</name>
<dbReference type="Pfam" id="PF07542">
    <property type="entry name" value="ATP12"/>
    <property type="match status" value="1"/>
</dbReference>
<dbReference type="GO" id="GO:0043461">
    <property type="term" value="P:proton-transporting ATP synthase complex assembly"/>
    <property type="evidence" value="ECO:0007669"/>
    <property type="project" value="InterPro"/>
</dbReference>
<proteinExistence type="inferred from homology"/>
<keyword evidence="2" id="KW-0809">Transit peptide</keyword>
<dbReference type="STRING" id="1123029.SAMN02745172_00368"/>
<dbReference type="RefSeq" id="WP_073625486.1">
    <property type="nucleotide sequence ID" value="NZ_FRXO01000001.1"/>
</dbReference>
<evidence type="ECO:0000256" key="4">
    <source>
        <dbReference type="SAM" id="MobiDB-lite"/>
    </source>
</evidence>
<evidence type="ECO:0000256" key="3">
    <source>
        <dbReference type="ARBA" id="ARBA00023186"/>
    </source>
</evidence>
<keyword evidence="6" id="KW-1185">Reference proteome</keyword>
<evidence type="ECO:0000313" key="6">
    <source>
        <dbReference type="Proteomes" id="UP000186406"/>
    </source>
</evidence>
<evidence type="ECO:0000256" key="2">
    <source>
        <dbReference type="ARBA" id="ARBA00022946"/>
    </source>
</evidence>
<dbReference type="EMBL" id="FRXO01000001">
    <property type="protein sequence ID" value="SHO60651.1"/>
    <property type="molecule type" value="Genomic_DNA"/>
</dbReference>
<dbReference type="InterPro" id="IPR042272">
    <property type="entry name" value="ATP12_ATP_synth-F1-assembly_N"/>
</dbReference>
<feature type="region of interest" description="Disordered" evidence="4">
    <location>
        <begin position="1"/>
        <end position="28"/>
    </location>
</feature>
<dbReference type="Gene3D" id="1.10.3580.10">
    <property type="entry name" value="ATP12 ATPase"/>
    <property type="match status" value="1"/>
</dbReference>
<evidence type="ECO:0000313" key="5">
    <source>
        <dbReference type="EMBL" id="SHO60651.1"/>
    </source>
</evidence>
<dbReference type="OrthoDB" id="9797825at2"/>
<dbReference type="Proteomes" id="UP000186406">
    <property type="component" value="Unassembled WGS sequence"/>
</dbReference>
<comment type="similarity">
    <text evidence="1">Belongs to the ATP12 family.</text>
</comment>
<dbReference type="Gene3D" id="3.30.2180.10">
    <property type="entry name" value="ATP12-like"/>
    <property type="match status" value="1"/>
</dbReference>
<dbReference type="SUPFAM" id="SSF160909">
    <property type="entry name" value="ATP12-like"/>
    <property type="match status" value="1"/>
</dbReference>
<gene>
    <name evidence="5" type="ORF">SAMN02745172_00368</name>
</gene>
<evidence type="ECO:0000256" key="1">
    <source>
        <dbReference type="ARBA" id="ARBA00008231"/>
    </source>
</evidence>